<protein>
    <submittedName>
        <fullName evidence="2">Uncharacterized protein</fullName>
    </submittedName>
</protein>
<feature type="region of interest" description="Disordered" evidence="1">
    <location>
        <begin position="159"/>
        <end position="232"/>
    </location>
</feature>
<reference evidence="2" key="1">
    <citation type="submission" date="2021-02" db="EMBL/GenBank/DDBJ databases">
        <authorList>
            <person name="Nowell W R."/>
        </authorList>
    </citation>
    <scope>NUCLEOTIDE SEQUENCE</scope>
</reference>
<evidence type="ECO:0000313" key="3">
    <source>
        <dbReference type="Proteomes" id="UP000663864"/>
    </source>
</evidence>
<feature type="compositionally biased region" description="Polar residues" evidence="1">
    <location>
        <begin position="207"/>
        <end position="224"/>
    </location>
</feature>
<feature type="compositionally biased region" description="Basic and acidic residues" evidence="1">
    <location>
        <begin position="175"/>
        <end position="184"/>
    </location>
</feature>
<sequence>MVRDYIKISRSNKFKNMNYPYPPSSPYMQTALTQAVQAIMTGGPVPANCCFMSMPFQQAQQILPQLMRKAAIGNKDPKIFPQQTPYYNQLPYTNNPQTRGRIPQQKYNYPVMTYKNNNNKKIKKPIRQQQQHHSNIYNSSSFDSYMRHLSWSRLFNHHHSRKPLKPKSQDQILVDYDRKSDSSKKQRSNSSTTSSSTTSDETIRRVNVTNKPSSNMNPKQQTKGSLPFKYSSEFIPGVGKQQSQNIKSNDIFIVKKP</sequence>
<feature type="compositionally biased region" description="Polar residues" evidence="1">
    <location>
        <begin position="83"/>
        <end position="98"/>
    </location>
</feature>
<organism evidence="2 3">
    <name type="scientific">Rotaria sordida</name>
    <dbReference type="NCBI Taxonomy" id="392033"/>
    <lineage>
        <taxon>Eukaryota</taxon>
        <taxon>Metazoa</taxon>
        <taxon>Spiralia</taxon>
        <taxon>Gnathifera</taxon>
        <taxon>Rotifera</taxon>
        <taxon>Eurotatoria</taxon>
        <taxon>Bdelloidea</taxon>
        <taxon>Philodinida</taxon>
        <taxon>Philodinidae</taxon>
        <taxon>Rotaria</taxon>
    </lineage>
</organism>
<gene>
    <name evidence="2" type="ORF">ZHD862_LOCUS6017</name>
</gene>
<proteinExistence type="predicted"/>
<name>A0A813XMM5_9BILA</name>
<evidence type="ECO:0000256" key="1">
    <source>
        <dbReference type="SAM" id="MobiDB-lite"/>
    </source>
</evidence>
<comment type="caution">
    <text evidence="2">The sequence shown here is derived from an EMBL/GenBank/DDBJ whole genome shotgun (WGS) entry which is preliminary data.</text>
</comment>
<dbReference type="EMBL" id="CAJNOT010000164">
    <property type="protein sequence ID" value="CAF0873717.1"/>
    <property type="molecule type" value="Genomic_DNA"/>
</dbReference>
<accession>A0A813XMM5</accession>
<evidence type="ECO:0000313" key="2">
    <source>
        <dbReference type="EMBL" id="CAF0873717.1"/>
    </source>
</evidence>
<dbReference type="AlphaFoldDB" id="A0A813XMM5"/>
<feature type="region of interest" description="Disordered" evidence="1">
    <location>
        <begin position="83"/>
        <end position="102"/>
    </location>
</feature>
<dbReference type="Proteomes" id="UP000663864">
    <property type="component" value="Unassembled WGS sequence"/>
</dbReference>
<feature type="compositionally biased region" description="Low complexity" evidence="1">
    <location>
        <begin position="188"/>
        <end position="200"/>
    </location>
</feature>